<dbReference type="CDD" id="cd20508">
    <property type="entry name" value="CYCLIN_CCNB3_rpt1"/>
    <property type="match status" value="1"/>
</dbReference>
<dbReference type="CTD" id="85417"/>
<evidence type="ECO:0000256" key="3">
    <source>
        <dbReference type="ARBA" id="ARBA00023127"/>
    </source>
</evidence>
<reference evidence="10" key="1">
    <citation type="submission" date="2025-08" db="UniProtKB">
        <authorList>
            <consortium name="RefSeq"/>
        </authorList>
    </citation>
    <scope>IDENTIFICATION</scope>
    <source>
        <tissue evidence="10">Blood</tissue>
    </source>
</reference>
<keyword evidence="3 5" id="KW-0195">Cyclin</keyword>
<proteinExistence type="inferred from homology"/>
<keyword evidence="9" id="KW-1185">Reference proteome</keyword>
<evidence type="ECO:0000256" key="2">
    <source>
        <dbReference type="ARBA" id="ARBA00022618"/>
    </source>
</evidence>
<evidence type="ECO:0000259" key="8">
    <source>
        <dbReference type="SMART" id="SM01332"/>
    </source>
</evidence>
<evidence type="ECO:0000256" key="6">
    <source>
        <dbReference type="SAM" id="MobiDB-lite"/>
    </source>
</evidence>
<feature type="compositionally biased region" description="Acidic residues" evidence="6">
    <location>
        <begin position="1153"/>
        <end position="1162"/>
    </location>
</feature>
<evidence type="ECO:0000259" key="7">
    <source>
        <dbReference type="SMART" id="SM00385"/>
    </source>
</evidence>
<dbReference type="RefSeq" id="XP_032114433.1">
    <property type="nucleotide sequence ID" value="XM_032258542.1"/>
</dbReference>
<dbReference type="InterPro" id="IPR036915">
    <property type="entry name" value="Cyclin-like_sf"/>
</dbReference>
<evidence type="ECO:0000256" key="1">
    <source>
        <dbReference type="ARBA" id="ARBA00006955"/>
    </source>
</evidence>
<evidence type="ECO:0000256" key="5">
    <source>
        <dbReference type="RuleBase" id="RU000383"/>
    </source>
</evidence>
<dbReference type="Gene3D" id="1.10.472.10">
    <property type="entry name" value="Cyclin-like"/>
    <property type="match status" value="2"/>
</dbReference>
<comment type="similarity">
    <text evidence="1">Belongs to the cyclin family. Cyclin AB subfamily.</text>
</comment>
<evidence type="ECO:0000313" key="10">
    <source>
        <dbReference type="RefSeq" id="XP_032114433.1"/>
    </source>
</evidence>
<feature type="region of interest" description="Disordered" evidence="6">
    <location>
        <begin position="1126"/>
        <end position="1164"/>
    </location>
</feature>
<dbReference type="PANTHER" id="PTHR10177">
    <property type="entry name" value="CYCLINS"/>
    <property type="match status" value="1"/>
</dbReference>
<organism evidence="9 10">
    <name type="scientific">Sapajus apella</name>
    <name type="common">Brown-capped capuchin</name>
    <name type="synonym">Cebus apella</name>
    <dbReference type="NCBI Taxonomy" id="9515"/>
    <lineage>
        <taxon>Eukaryota</taxon>
        <taxon>Metazoa</taxon>
        <taxon>Chordata</taxon>
        <taxon>Craniata</taxon>
        <taxon>Vertebrata</taxon>
        <taxon>Euteleostomi</taxon>
        <taxon>Mammalia</taxon>
        <taxon>Eutheria</taxon>
        <taxon>Euarchontoglires</taxon>
        <taxon>Primates</taxon>
        <taxon>Haplorrhini</taxon>
        <taxon>Platyrrhini</taxon>
        <taxon>Cebidae</taxon>
        <taxon>Cebinae</taxon>
        <taxon>Sapajus</taxon>
    </lineage>
</organism>
<dbReference type="InterPro" id="IPR004367">
    <property type="entry name" value="Cyclin_C-dom"/>
</dbReference>
<dbReference type="FunFam" id="1.10.472.10:FF:000001">
    <property type="entry name" value="G2/mitotic-specific cyclin"/>
    <property type="match status" value="1"/>
</dbReference>
<feature type="domain" description="Cyclin-like" evidence="7">
    <location>
        <begin position="1304"/>
        <end position="1385"/>
    </location>
</feature>
<keyword evidence="4" id="KW-0131">Cell cycle</keyword>
<dbReference type="GeneID" id="116536727"/>
<feature type="domain" description="Cyclin C-terminal" evidence="8">
    <location>
        <begin position="1300"/>
        <end position="1416"/>
    </location>
</feature>
<name>A0A6J3G8L9_SAPAP</name>
<sequence length="1436" mass="163258">MSGSVACRWVIGQVLLPLLPQSSKYEPMKSQSSKIVPSKSKLSFPTIYLIVSSCVGSVPILTCESFETCLMGENCQMKLSPSSLQGALSPSSLQGALKKRSAFEDLTNAFQCQPAQPKKEANKEFVKDVSKKINRNTCALGLAIKNKRNLKWHKLEVTPVVASTTLVSNIMEKPLILDITSTSKTPSSEEASLFRKPLVLKEEPATEDKILIKKSLSLKKCSNDRHVSILEKPQPLQEESDSDDEFVLEPMTFKKTHKTEEEAITNKTLSLKKMCASQGKQPCQEELLALQDVNIEEDSFFMESMSFKKKPKTEESISTNKLSSLKKKCTIHGKMCHFKKPLVLQTTISGEMSSIKEPLSFKKKPTSEKETLFQEPSVLQEKCTTEHEMSILKKSLALQEKTNFKEDSLVKESLAFKKKASTEEATMRPLILKKQCMTQRKRSHLKPLVLQEITSGEKSLVTKLLSIKEKPATEKPFSQEPSVLQEKHTTQGEVDHLKKPWTLQQNSDSEDNFMELVSFEKKHTTKESTSMTKPLSLKNEKGATQGKMSCLKYPLILPKTISGEKSLIKEPLPFKKKPTTEKESFSQEPSALQEKHTTQGEVSILKEPLSLLKSPTEESLFDEALAFKKCTTEEATPTKKPLILKRKHTTQGTVSQLKKPLVLQTTSGEKSLTEEPLSFKEEKVPLKKKCTTQAMMSVWPELLNFQDMIGDNKSSFFMEPVSFRKKLTTEETVLTKTSLSLQKKNITQEKMSLLEKPLVLQKITSEEETLYKKLLPFKMKSTTEEQFLFQEPSALKEKHTTLQEVSFSRESLPIQEMTTTEEEFSQELFSSHVKHTNKSGSLFQEALVLQEKAATKEDSLKKLLALQEKSTVEEYEFLIKKPLVLKKEHPAEAATNIDTQLSLKEQSTAQGEVFLLKKQLALNENINEEEFPIKLPLDLEGYPSIEEGETLFKKLLAMKEKPSVEKEAVLKEPTIDTEAYFKETLDLQEKPNFEQQACFKQHLALCEKPSTEKETIFKESLVLQEKSIIEKETLFKEPLPLQMSTMNEASLFEDMTTLNEKPTTGKELSFKELLTLQESTTCKKDIFLKTLLIPQVGTSPYGSSTIRESVTGKSSIATITSVGKSSTTTKSSACASDEPFSPQAKRTPKEITPQEDTDEDNSDASFNPVYVKEIFSYLKEREERFVVTDYMNRQIEITGNMRAVLVDWLVEVQVSFEMTHETLYLAVKLVDLYLMKAVCRKDKLQLLGATAFMIAAKFEEPNAPCLDDFVYICDDNYQRDEMLKMEIHILHVLKFDINIPVAYHFLRRYAKCIHTSMKTLTLSRYICEMSLQEYDYVQEKASKLATAALLLALYMRNLGHWVPILEYYSDYKVSELYSLVRRLNKLLTFTSYYNLKAVYTKYSNPVFFEVTKIPTLDMLKLEEILKYDCMAEGPVL</sequence>
<dbReference type="InterPro" id="IPR013763">
    <property type="entry name" value="Cyclin-like_dom"/>
</dbReference>
<accession>A0A6J3G8L9</accession>
<dbReference type="SUPFAM" id="SSF47954">
    <property type="entry name" value="Cyclin-like"/>
    <property type="match status" value="2"/>
</dbReference>
<evidence type="ECO:0000313" key="9">
    <source>
        <dbReference type="Proteomes" id="UP000504640"/>
    </source>
</evidence>
<protein>
    <submittedName>
        <fullName evidence="10">G2/mitotic-specific cyclin-B3</fullName>
    </submittedName>
</protein>
<dbReference type="Proteomes" id="UP000504640">
    <property type="component" value="Unplaced"/>
</dbReference>
<feature type="region of interest" description="Disordered" evidence="6">
    <location>
        <begin position="572"/>
        <end position="600"/>
    </location>
</feature>
<feature type="domain" description="Cyclin-like" evidence="7">
    <location>
        <begin position="1207"/>
        <end position="1291"/>
    </location>
</feature>
<dbReference type="InterPro" id="IPR006671">
    <property type="entry name" value="Cyclin_N"/>
</dbReference>
<dbReference type="Pfam" id="PF00134">
    <property type="entry name" value="Cyclin_N"/>
    <property type="match status" value="1"/>
</dbReference>
<dbReference type="SMART" id="SM01332">
    <property type="entry name" value="Cyclin_C"/>
    <property type="match status" value="1"/>
</dbReference>
<dbReference type="InterPro" id="IPR039361">
    <property type="entry name" value="Cyclin"/>
</dbReference>
<dbReference type="GO" id="GO:0051301">
    <property type="term" value="P:cell division"/>
    <property type="evidence" value="ECO:0007669"/>
    <property type="project" value="UniProtKB-KW"/>
</dbReference>
<gene>
    <name evidence="10" type="primary">CCNB3</name>
</gene>
<evidence type="ECO:0000256" key="4">
    <source>
        <dbReference type="ARBA" id="ARBA00023306"/>
    </source>
</evidence>
<keyword evidence="2" id="KW-0132">Cell division</keyword>
<dbReference type="Pfam" id="PF02984">
    <property type="entry name" value="Cyclin_C"/>
    <property type="match status" value="1"/>
</dbReference>
<dbReference type="SMART" id="SM00385">
    <property type="entry name" value="CYCLIN"/>
    <property type="match status" value="2"/>
</dbReference>